<keyword evidence="3" id="KW-1185">Reference proteome</keyword>
<dbReference type="PROSITE" id="PS51766">
    <property type="entry name" value="DOCKERIN"/>
    <property type="match status" value="1"/>
</dbReference>
<name>C8VYC4_DESAS</name>
<reference evidence="2 3" key="1">
    <citation type="journal article" date="2009" name="Stand. Genomic Sci.">
        <title>Complete genome sequence of Desulfotomaculum acetoxidans type strain (5575).</title>
        <authorList>
            <person name="Spring S."/>
            <person name="Lapidus A."/>
            <person name="Schroder M."/>
            <person name="Gleim D."/>
            <person name="Sims D."/>
            <person name="Meincke L."/>
            <person name="Glavina Del Rio T."/>
            <person name="Tice H."/>
            <person name="Copeland A."/>
            <person name="Cheng J.F."/>
            <person name="Lucas S."/>
            <person name="Chen F."/>
            <person name="Nolan M."/>
            <person name="Bruce D."/>
            <person name="Goodwin L."/>
            <person name="Pitluck S."/>
            <person name="Ivanova N."/>
            <person name="Mavromatis K."/>
            <person name="Mikhailova N."/>
            <person name="Pati A."/>
            <person name="Chen A."/>
            <person name="Palaniappan K."/>
            <person name="Land M."/>
            <person name="Hauser L."/>
            <person name="Chang Y.J."/>
            <person name="Jeffries C.D."/>
            <person name="Chain P."/>
            <person name="Saunders E."/>
            <person name="Brettin T."/>
            <person name="Detter J.C."/>
            <person name="Goker M."/>
            <person name="Bristow J."/>
            <person name="Eisen J.A."/>
            <person name="Markowitz V."/>
            <person name="Hugenholtz P."/>
            <person name="Kyrpides N.C."/>
            <person name="Klenk H.P."/>
            <person name="Han C."/>
        </authorList>
    </citation>
    <scope>NUCLEOTIDE SEQUENCE [LARGE SCALE GENOMIC DNA]</scope>
    <source>
        <strain evidence="3">ATCC 49208 / DSM 771 / VKM B-1644</strain>
    </source>
</reference>
<gene>
    <name evidence="2" type="ordered locus">Dtox_1969</name>
</gene>
<evidence type="ECO:0000313" key="2">
    <source>
        <dbReference type="EMBL" id="ACV62805.1"/>
    </source>
</evidence>
<dbReference type="Gene3D" id="2.160.20.110">
    <property type="match status" value="1"/>
</dbReference>
<dbReference type="InterPro" id="IPR018247">
    <property type="entry name" value="EF_Hand_1_Ca_BS"/>
</dbReference>
<dbReference type="SUPFAM" id="SSF63446">
    <property type="entry name" value="Type I dockerin domain"/>
    <property type="match status" value="1"/>
</dbReference>
<dbReference type="Pfam" id="PF12733">
    <property type="entry name" value="Cadherin-like"/>
    <property type="match status" value="1"/>
</dbReference>
<dbReference type="EMBL" id="CP001720">
    <property type="protein sequence ID" value="ACV62805.1"/>
    <property type="molecule type" value="Genomic_DNA"/>
</dbReference>
<feature type="domain" description="Dockerin" evidence="1">
    <location>
        <begin position="1085"/>
        <end position="1143"/>
    </location>
</feature>
<dbReference type="Gene3D" id="2.60.40.2700">
    <property type="match status" value="1"/>
</dbReference>
<dbReference type="InterPro" id="IPR002105">
    <property type="entry name" value="Dockerin_1_rpt"/>
</dbReference>
<dbReference type="InterPro" id="IPR025883">
    <property type="entry name" value="Cadherin-like_domain"/>
</dbReference>
<dbReference type="eggNOG" id="COG3210">
    <property type="taxonomic scope" value="Bacteria"/>
</dbReference>
<dbReference type="OrthoDB" id="2680260at2"/>
<dbReference type="eggNOG" id="COG3291">
    <property type="taxonomic scope" value="Bacteria"/>
</dbReference>
<dbReference type="STRING" id="485916.Dtox_1969"/>
<evidence type="ECO:0000313" key="3">
    <source>
        <dbReference type="Proteomes" id="UP000002217"/>
    </source>
</evidence>
<proteinExistence type="predicted"/>
<dbReference type="GO" id="GO:0004553">
    <property type="term" value="F:hydrolase activity, hydrolyzing O-glycosyl compounds"/>
    <property type="evidence" value="ECO:0007669"/>
    <property type="project" value="InterPro"/>
</dbReference>
<organism evidence="2 3">
    <name type="scientific">Desulfofarcimen acetoxidans (strain ATCC 49208 / DSM 771 / KCTC 5769 / VKM B-1644 / 5575)</name>
    <name type="common">Desulfotomaculum acetoxidans</name>
    <dbReference type="NCBI Taxonomy" id="485916"/>
    <lineage>
        <taxon>Bacteria</taxon>
        <taxon>Bacillati</taxon>
        <taxon>Bacillota</taxon>
        <taxon>Clostridia</taxon>
        <taxon>Eubacteriales</taxon>
        <taxon>Peptococcaceae</taxon>
        <taxon>Desulfofarcimen</taxon>
    </lineage>
</organism>
<evidence type="ECO:0000259" key="1">
    <source>
        <dbReference type="PROSITE" id="PS51766"/>
    </source>
</evidence>
<dbReference type="PROSITE" id="PS00018">
    <property type="entry name" value="EF_HAND_1"/>
    <property type="match status" value="1"/>
</dbReference>
<dbReference type="HOGENOM" id="CLU_277392_0_0_9"/>
<dbReference type="KEGG" id="dae:Dtox_1969"/>
<dbReference type="CDD" id="cd14254">
    <property type="entry name" value="Dockerin_II"/>
    <property type="match status" value="1"/>
</dbReference>
<dbReference type="GO" id="GO:0000272">
    <property type="term" value="P:polysaccharide catabolic process"/>
    <property type="evidence" value="ECO:0007669"/>
    <property type="project" value="InterPro"/>
</dbReference>
<dbReference type="Pfam" id="PF00404">
    <property type="entry name" value="Dockerin_1"/>
    <property type="match status" value="1"/>
</dbReference>
<dbReference type="InterPro" id="IPR036439">
    <property type="entry name" value="Dockerin_dom_sf"/>
</dbReference>
<protein>
    <submittedName>
        <fullName evidence="2">GLUG domain protein</fullName>
    </submittedName>
</protein>
<dbReference type="Gene3D" id="1.10.1330.10">
    <property type="entry name" value="Dockerin domain"/>
    <property type="match status" value="1"/>
</dbReference>
<accession>C8VYC4</accession>
<sequence length="1143" mass="121135">MTFCDFSEAKGMGVKLRKTMLRKPLTIFMVLIMALALLPVMAPAEDGAGTPAMSSLALFTDKSCVTPIQFDEPFSSGHFDYNANIPDYLSSVYAMGVASNSSDFLKFEMQRSGWGGTGIAMANLPVLISNLNLYQTNANSTFTFRAGPQSNISADNGDVFYHVHFKRMPTLKSLSVNDTLTPTFNRDVFSYTAGVDAEAASVDIAVTGYNKAYVITVNGQAPVDGTASVTLNWSADGTMQVPITVSGGTSETIYNLGLIRETKSDTPVIYINPLPAVYVFTETPSPLTVRAAAYADVSYQWYVNTEDSTEGGQKIDGAESASYIPELETVSSTKIYYYYCVATNNTTEDFAVSKTAAVTVMPDPTPVITRENADGSPLPAQYYEYNVGDTPVGMKVETTSVAEGGYFFYTWNCRLISGSVTTKSGPDEKNVCLPYMNSDGETTYFCTVTHVINGKAYTADSEDFIVRVYETSAKMPYISSQPSGTSYQLGETQITDLEIGAMVIAGTMSNEISYQWYSSTDGETYAPIEGATGYTLTPSILDTAGVIYYKCTVTDNFTSLSGKTYTSSIDSAVAVIRFIGGFGQWNGSGKQDDPFLLEDVQDIEELRELVNTGTSFADYYFKMNADITLPDGWVPVGSVKEGSANEGAGANINPFSANFDGGGHTITIPAGGKPLFGYVRLATISNLQIYGTEIAGAALIDNYTIDYGPGGQYSDVPAYTADIKNVTLKSGSKTLGSGLVNGNGSGENNIYFTGCVVESGVTVGYDKSRSNVGSLISSLNGNILNCVSYADVYGTNHVGGLVGEKGQSMGYCTVWDSAFHGTVTASGQFAGGIMGSGYLAGSAPNSPCVSIQNCSVTGTVTASDYIGGVFGGEGGVSECWENGIGYIQNNYFSGTLTATSGNAAHVGGVIGYMHSLDRYNIISNNYYMEGSGVDSGIGAVAAVDKSTGLYSRGDDPTGADADKLTKSFTSGELTDGTLLSVLNAGINSSGNWTAGFDGKPVVGSTRHILMITVDGIQSNRFSSNDINDIYTKNITVLYSDRSTQSVSANGATVEGFNTTSTGYKTVTVTLQNHTYIFRLQVTTATGATGSDLNSDGSVNVQDLILVGQHIGESGTPGWIDFDLNSDGTVDVLDMILVGQQFTA</sequence>
<dbReference type="InterPro" id="IPR016134">
    <property type="entry name" value="Dockerin_dom"/>
</dbReference>
<dbReference type="AlphaFoldDB" id="C8VYC4"/>
<dbReference type="Proteomes" id="UP000002217">
    <property type="component" value="Chromosome"/>
</dbReference>